<evidence type="ECO:0000259" key="1">
    <source>
        <dbReference type="PROSITE" id="PS50003"/>
    </source>
</evidence>
<dbReference type="Proteomes" id="UP000003959">
    <property type="component" value="Unassembled WGS sequence"/>
</dbReference>
<reference evidence="3" key="1">
    <citation type="journal article" date="2011" name="Proc. Natl. Acad. Sci. U.S.A.">
        <title>Genomic insights into the physiology and ecology of the marine filamentous cyanobacterium Lyngbya majuscula.</title>
        <authorList>
            <person name="Jones A.C."/>
            <person name="Monroe E.A."/>
            <person name="Podell S."/>
            <person name="Hess W.R."/>
            <person name="Klages S."/>
            <person name="Esquenazi E."/>
            <person name="Niessen S."/>
            <person name="Hoover H."/>
            <person name="Rothmann M."/>
            <person name="Lasken R.S."/>
            <person name="Yates J.R.III."/>
            <person name="Reinhardt R."/>
            <person name="Kube M."/>
            <person name="Burkart M.D."/>
            <person name="Allen E.E."/>
            <person name="Dorrestein P.C."/>
            <person name="Gerwick W.H."/>
            <person name="Gerwick L."/>
        </authorList>
    </citation>
    <scope>NUCLEOTIDE SEQUENCE [LARGE SCALE GENOMIC DNA]</scope>
    <source>
        <strain evidence="3">3L</strain>
    </source>
</reference>
<name>F4XIU2_9CYAN</name>
<keyword evidence="3" id="KW-1185">Reference proteome</keyword>
<evidence type="ECO:0000313" key="2">
    <source>
        <dbReference type="EMBL" id="EGJ35399.1"/>
    </source>
</evidence>
<gene>
    <name evidence="2" type="ORF">LYNGBM3L_04200</name>
</gene>
<protein>
    <recommendedName>
        <fullName evidence="1">PH domain-containing protein</fullName>
    </recommendedName>
</protein>
<dbReference type="EMBL" id="GL890820">
    <property type="protein sequence ID" value="EGJ35399.1"/>
    <property type="molecule type" value="Genomic_DNA"/>
</dbReference>
<feature type="domain" description="PH" evidence="1">
    <location>
        <begin position="1"/>
        <end position="43"/>
    </location>
</feature>
<organism evidence="2 3">
    <name type="scientific">Moorena producens 3L</name>
    <dbReference type="NCBI Taxonomy" id="489825"/>
    <lineage>
        <taxon>Bacteria</taxon>
        <taxon>Bacillati</taxon>
        <taxon>Cyanobacteriota</taxon>
        <taxon>Cyanophyceae</taxon>
        <taxon>Coleofasciculales</taxon>
        <taxon>Coleofasciculaceae</taxon>
        <taxon>Moorena</taxon>
    </lineage>
</organism>
<sequence>MENKFTLGYKSLKALFSKDFGLYFFYFRAYPHQKKKEWLSAFA</sequence>
<evidence type="ECO:0000313" key="3">
    <source>
        <dbReference type="Proteomes" id="UP000003959"/>
    </source>
</evidence>
<dbReference type="PROSITE" id="PS50003">
    <property type="entry name" value="PH_DOMAIN"/>
    <property type="match status" value="1"/>
</dbReference>
<proteinExistence type="predicted"/>
<dbReference type="AlphaFoldDB" id="F4XIU2"/>
<dbReference type="InterPro" id="IPR001849">
    <property type="entry name" value="PH_domain"/>
</dbReference>
<dbReference type="HOGENOM" id="CLU_3236177_0_0_3"/>
<accession>F4XIU2</accession>